<reference evidence="6" key="1">
    <citation type="submission" date="2022-03" db="EMBL/GenBank/DDBJ databases">
        <authorList>
            <person name="Martin C."/>
        </authorList>
    </citation>
    <scope>NUCLEOTIDE SEQUENCE</scope>
</reference>
<evidence type="ECO:0000256" key="2">
    <source>
        <dbReference type="ARBA" id="ARBA00011036"/>
    </source>
</evidence>
<dbReference type="Pfam" id="PF00909">
    <property type="entry name" value="Ammonium_transp"/>
    <property type="match status" value="1"/>
</dbReference>
<gene>
    <name evidence="6" type="ORF">OFUS_LOCUS9942</name>
</gene>
<dbReference type="GO" id="GO:0008519">
    <property type="term" value="F:ammonium channel activity"/>
    <property type="evidence" value="ECO:0007669"/>
    <property type="project" value="InterPro"/>
</dbReference>
<dbReference type="GO" id="GO:0005886">
    <property type="term" value="C:plasma membrane"/>
    <property type="evidence" value="ECO:0007669"/>
    <property type="project" value="InterPro"/>
</dbReference>
<dbReference type="Proteomes" id="UP000749559">
    <property type="component" value="Unassembled WGS sequence"/>
</dbReference>
<dbReference type="FunFam" id="1.10.3430.10:FF:000012">
    <property type="entry name" value="Rh type C glycoprotein"/>
    <property type="match status" value="1"/>
</dbReference>
<sequence>MWKRGKFFAIVGTLQVAFVILFAVLGDYDEQGDAVKSSHRREHGEHEEYELPKLYPMFADVHVMIFVGFGFLMTFLRRYGYSSIGLNLLVAAFTCQWHTIVFGMISSKTFGYFTVGIESLLTADFACAAVLISMGAVLGKTSPLQLIVMILFEIVIFVANEYVTVTLLQIADIGGSVVVHSFGAYFGLAVARMIFKKDVLKSSKEGSVYHSDLFSMIGTIFLWIFWPSFNSALAEEDGQSRAVINTYYAIAASTVAVFAVSSLLNKKSSFDMVAVQNATLAGGVAVGTTANMVIYPYGAVIIGIVAGSLSTVGYQFLTPFLNEKAGFHDTCGVNNLHGMPGLLAGIAGAVVAALATPEKYGDSLYKLYPAMASSNSTLGNTSEVNIEVGRTPIEQGGYQMAAVCVTLAFAIVGGCVTGLILRLPIWDEPKGGELFDDEPNWSVSEETNALIDANDQNEAVLTIDYKKKEITNAV</sequence>
<dbReference type="InterPro" id="IPR024041">
    <property type="entry name" value="NH4_transpt_AmtB-like_dom"/>
</dbReference>
<keyword evidence="4" id="KW-1133">Transmembrane helix</keyword>
<dbReference type="InterPro" id="IPR029020">
    <property type="entry name" value="Ammonium/urea_transptr"/>
</dbReference>
<keyword evidence="7" id="KW-1185">Reference proteome</keyword>
<dbReference type="PANTHER" id="PTHR11730:SF60">
    <property type="entry name" value="RH50, ISOFORM D"/>
    <property type="match status" value="1"/>
</dbReference>
<accession>A0A8J1XH65</accession>
<evidence type="ECO:0000256" key="5">
    <source>
        <dbReference type="ARBA" id="ARBA00023136"/>
    </source>
</evidence>
<proteinExistence type="inferred from homology"/>
<dbReference type="SUPFAM" id="SSF111352">
    <property type="entry name" value="Ammonium transporter"/>
    <property type="match status" value="1"/>
</dbReference>
<protein>
    <submittedName>
        <fullName evidence="6">Uncharacterized protein</fullName>
    </submittedName>
</protein>
<keyword evidence="5" id="KW-0472">Membrane</keyword>
<evidence type="ECO:0000256" key="4">
    <source>
        <dbReference type="ARBA" id="ARBA00022989"/>
    </source>
</evidence>
<dbReference type="PANTHER" id="PTHR11730">
    <property type="entry name" value="AMMONIUM TRANSPORTER"/>
    <property type="match status" value="1"/>
</dbReference>
<comment type="subcellular location">
    <subcellularLocation>
        <location evidence="1">Membrane</location>
        <topology evidence="1">Multi-pass membrane protein</topology>
    </subcellularLocation>
</comment>
<evidence type="ECO:0000313" key="6">
    <source>
        <dbReference type="EMBL" id="CAH1783619.1"/>
    </source>
</evidence>
<keyword evidence="3" id="KW-0812">Transmembrane</keyword>
<dbReference type="Gene3D" id="1.10.3430.10">
    <property type="entry name" value="Ammonium transporter AmtB like domains"/>
    <property type="match status" value="1"/>
</dbReference>
<evidence type="ECO:0000256" key="3">
    <source>
        <dbReference type="ARBA" id="ARBA00022692"/>
    </source>
</evidence>
<evidence type="ECO:0000256" key="1">
    <source>
        <dbReference type="ARBA" id="ARBA00004141"/>
    </source>
</evidence>
<dbReference type="GO" id="GO:0097272">
    <property type="term" value="P:ammonium homeostasis"/>
    <property type="evidence" value="ECO:0007669"/>
    <property type="project" value="TreeGrafter"/>
</dbReference>
<dbReference type="InterPro" id="IPR002229">
    <property type="entry name" value="RhesusRHD"/>
</dbReference>
<comment type="similarity">
    <text evidence="2">Belongs to the ammonium transporter (TC 2.A.49) family. Rh subfamily.</text>
</comment>
<name>A0A8J1XH65_OWEFU</name>
<comment type="caution">
    <text evidence="6">The sequence shown here is derived from an EMBL/GenBank/DDBJ whole genome shotgun (WGS) entry which is preliminary data.</text>
</comment>
<dbReference type="EMBL" id="CAIIXF020000005">
    <property type="protein sequence ID" value="CAH1783619.1"/>
    <property type="molecule type" value="Genomic_DNA"/>
</dbReference>
<evidence type="ECO:0000313" key="7">
    <source>
        <dbReference type="Proteomes" id="UP000749559"/>
    </source>
</evidence>
<dbReference type="AlphaFoldDB" id="A0A8J1XH65"/>
<organism evidence="6 7">
    <name type="scientific">Owenia fusiformis</name>
    <name type="common">Polychaete worm</name>
    <dbReference type="NCBI Taxonomy" id="6347"/>
    <lineage>
        <taxon>Eukaryota</taxon>
        <taxon>Metazoa</taxon>
        <taxon>Spiralia</taxon>
        <taxon>Lophotrochozoa</taxon>
        <taxon>Annelida</taxon>
        <taxon>Polychaeta</taxon>
        <taxon>Sedentaria</taxon>
        <taxon>Canalipalpata</taxon>
        <taxon>Sabellida</taxon>
        <taxon>Oweniida</taxon>
        <taxon>Oweniidae</taxon>
        <taxon>Owenia</taxon>
    </lineage>
</organism>
<dbReference type="PRINTS" id="PR00342">
    <property type="entry name" value="RHESUSRHD"/>
</dbReference>
<dbReference type="OrthoDB" id="534912at2759"/>